<feature type="transmembrane region" description="Helical" evidence="9">
    <location>
        <begin position="396"/>
        <end position="416"/>
    </location>
</feature>
<keyword evidence="10" id="KW-0732">Signal</keyword>
<evidence type="ECO:0000259" key="11">
    <source>
        <dbReference type="Pfam" id="PF07568"/>
    </source>
</evidence>
<gene>
    <name evidence="12" type="ORF">E1163_10475</name>
</gene>
<keyword evidence="9" id="KW-0812">Transmembrane</keyword>
<feature type="domain" description="Signal transduction histidine kinase subgroup 2 dimerisation and phosphoacceptor" evidence="11">
    <location>
        <begin position="430"/>
        <end position="504"/>
    </location>
</feature>
<keyword evidence="6" id="KW-0418">Kinase</keyword>
<dbReference type="Pfam" id="PF07568">
    <property type="entry name" value="HisKA_2"/>
    <property type="match status" value="1"/>
</dbReference>
<dbReference type="SMART" id="SM00028">
    <property type="entry name" value="TPR"/>
    <property type="match status" value="5"/>
</dbReference>
<dbReference type="InterPro" id="IPR019734">
    <property type="entry name" value="TPR_rpt"/>
</dbReference>
<dbReference type="InterPro" id="IPR011495">
    <property type="entry name" value="Sig_transdc_His_kin_sub2_dim/P"/>
</dbReference>
<evidence type="ECO:0000256" key="10">
    <source>
        <dbReference type="SAM" id="SignalP"/>
    </source>
</evidence>
<evidence type="ECO:0000256" key="9">
    <source>
        <dbReference type="SAM" id="Phobius"/>
    </source>
</evidence>
<sequence length="621" mass="70935">MKITFPTQKLKKPRKLFISAALMAMVFSVQCQNLASQNLNDSIASVSTSVLKQTGIEYFNKREYALADAAFKQCILNARHQNNFEDEGKCTGNLASSLLKQHRFGEALPLYMEAINIYEEHDLTLQQGQALVNLGMAYKNLDMYDSAMANLHRGIQILEEQQATQDLMYGYNFLGTTLGKANGSPLLYFNKSLELALQLQDTAYISTVYNNLGNHHLLEENADSAIYYLQKSLALKVRPSKLAITHLNLGVAYLDKRKYELAEKHLKASYNYRRQAGPEAAIFKNYLIFIRLYEERQDKKEQLHYLKLADSLAQYIALPPSLQYEYLELKQNLLIKDKQFEEALILSEQLKSLKDSLASTEKQDLISRYEALFKVSEWKRAFELESLSHQQDQATYRWIGSLIILVLIIALFYARLRAREAEMARVKFRELNHRTNNLLTIFGGLVTYQESVHTDDSARNALHIIRNQLDALGQIYQLLSIPGQSQGKWVAFDEYVLKLIKSLFYGVGLKDEDYTLINNMQTVQIHEKQCNALALIVNEVLTNAIKYGKSVDGHLTLHLNLKEQNDEILFSLKDEGDGFHDTTSEGEGSGLIRMLGKQLKATWHYGSEGKSDFNIKFKKKG</sequence>
<keyword evidence="8" id="KW-0802">TPR repeat</keyword>
<dbReference type="EMBL" id="SMLW01000508">
    <property type="protein sequence ID" value="MTI25367.1"/>
    <property type="molecule type" value="Genomic_DNA"/>
</dbReference>
<accession>A0ABW9RMQ2</accession>
<evidence type="ECO:0000256" key="7">
    <source>
        <dbReference type="ARBA" id="ARBA00022840"/>
    </source>
</evidence>
<feature type="repeat" description="TPR" evidence="8">
    <location>
        <begin position="128"/>
        <end position="161"/>
    </location>
</feature>
<feature type="chain" id="PRO_5047425171" description="histidine kinase" evidence="10">
    <location>
        <begin position="32"/>
        <end position="621"/>
    </location>
</feature>
<dbReference type="SUPFAM" id="SSF81901">
    <property type="entry name" value="HCP-like"/>
    <property type="match status" value="1"/>
</dbReference>
<reference evidence="12 13" key="1">
    <citation type="submission" date="2019-02" db="EMBL/GenBank/DDBJ databases">
        <authorList>
            <person name="Goldberg S.R."/>
            <person name="Haltli B.A."/>
            <person name="Correa H."/>
            <person name="Russell K.G."/>
        </authorList>
    </citation>
    <scope>NUCLEOTIDE SEQUENCE [LARGE SCALE GENOMIC DNA]</scope>
    <source>
        <strain evidence="12 13">JCM 16186</strain>
    </source>
</reference>
<dbReference type="SUPFAM" id="SSF55874">
    <property type="entry name" value="ATPase domain of HSP90 chaperone/DNA topoisomerase II/histidine kinase"/>
    <property type="match status" value="1"/>
</dbReference>
<keyword evidence="9" id="KW-0472">Membrane</keyword>
<dbReference type="InterPro" id="IPR036890">
    <property type="entry name" value="HATPase_C_sf"/>
</dbReference>
<dbReference type="PROSITE" id="PS50005">
    <property type="entry name" value="TPR"/>
    <property type="match status" value="1"/>
</dbReference>
<dbReference type="Proteomes" id="UP000798808">
    <property type="component" value="Unassembled WGS sequence"/>
</dbReference>
<dbReference type="Gene3D" id="1.25.40.10">
    <property type="entry name" value="Tetratricopeptide repeat domain"/>
    <property type="match status" value="2"/>
</dbReference>
<dbReference type="Pfam" id="PF13374">
    <property type="entry name" value="TPR_10"/>
    <property type="match status" value="1"/>
</dbReference>
<dbReference type="Gene3D" id="3.30.565.10">
    <property type="entry name" value="Histidine kinase-like ATPase, C-terminal domain"/>
    <property type="match status" value="1"/>
</dbReference>
<evidence type="ECO:0000256" key="6">
    <source>
        <dbReference type="ARBA" id="ARBA00022777"/>
    </source>
</evidence>
<dbReference type="PANTHER" id="PTHR41523:SF8">
    <property type="entry name" value="ETHYLENE RESPONSE SENSOR PROTEIN"/>
    <property type="match status" value="1"/>
</dbReference>
<feature type="signal peptide" evidence="10">
    <location>
        <begin position="1"/>
        <end position="31"/>
    </location>
</feature>
<keyword evidence="9" id="KW-1133">Transmembrane helix</keyword>
<keyword evidence="5" id="KW-0547">Nucleotide-binding</keyword>
<evidence type="ECO:0000256" key="5">
    <source>
        <dbReference type="ARBA" id="ARBA00022741"/>
    </source>
</evidence>
<evidence type="ECO:0000256" key="3">
    <source>
        <dbReference type="ARBA" id="ARBA00022553"/>
    </source>
</evidence>
<dbReference type="SUPFAM" id="SSF48452">
    <property type="entry name" value="TPR-like"/>
    <property type="match status" value="1"/>
</dbReference>
<keyword evidence="13" id="KW-1185">Reference proteome</keyword>
<evidence type="ECO:0000313" key="12">
    <source>
        <dbReference type="EMBL" id="MTI25367.1"/>
    </source>
</evidence>
<evidence type="ECO:0000256" key="2">
    <source>
        <dbReference type="ARBA" id="ARBA00012438"/>
    </source>
</evidence>
<keyword evidence="7" id="KW-0067">ATP-binding</keyword>
<evidence type="ECO:0000256" key="1">
    <source>
        <dbReference type="ARBA" id="ARBA00000085"/>
    </source>
</evidence>
<proteinExistence type="predicted"/>
<dbReference type="EC" id="2.7.13.3" evidence="2"/>
<keyword evidence="4" id="KW-0808">Transferase</keyword>
<comment type="catalytic activity">
    <reaction evidence="1">
        <text>ATP + protein L-histidine = ADP + protein N-phospho-L-histidine.</text>
        <dbReference type="EC" id="2.7.13.3"/>
    </reaction>
</comment>
<name>A0ABW9RMQ2_9BACT</name>
<dbReference type="RefSeq" id="WP_155171405.1">
    <property type="nucleotide sequence ID" value="NZ_BAAAFL010000053.1"/>
</dbReference>
<organism evidence="12 13">
    <name type="scientific">Fulvivirga kasyanovii</name>
    <dbReference type="NCBI Taxonomy" id="396812"/>
    <lineage>
        <taxon>Bacteria</taxon>
        <taxon>Pseudomonadati</taxon>
        <taxon>Bacteroidota</taxon>
        <taxon>Cytophagia</taxon>
        <taxon>Cytophagales</taxon>
        <taxon>Fulvivirgaceae</taxon>
        <taxon>Fulvivirga</taxon>
    </lineage>
</organism>
<dbReference type="PANTHER" id="PTHR41523">
    <property type="entry name" value="TWO-COMPONENT SYSTEM SENSOR PROTEIN"/>
    <property type="match status" value="1"/>
</dbReference>
<evidence type="ECO:0000256" key="4">
    <source>
        <dbReference type="ARBA" id="ARBA00022679"/>
    </source>
</evidence>
<evidence type="ECO:0000313" key="13">
    <source>
        <dbReference type="Proteomes" id="UP000798808"/>
    </source>
</evidence>
<protein>
    <recommendedName>
        <fullName evidence="2">histidine kinase</fullName>
        <ecNumber evidence="2">2.7.13.3</ecNumber>
    </recommendedName>
</protein>
<comment type="caution">
    <text evidence="12">The sequence shown here is derived from an EMBL/GenBank/DDBJ whole genome shotgun (WGS) entry which is preliminary data.</text>
</comment>
<dbReference type="InterPro" id="IPR011990">
    <property type="entry name" value="TPR-like_helical_dom_sf"/>
</dbReference>
<evidence type="ECO:0000256" key="8">
    <source>
        <dbReference type="PROSITE-ProRule" id="PRU00339"/>
    </source>
</evidence>
<keyword evidence="3" id="KW-0597">Phosphoprotein</keyword>